<evidence type="ECO:0000256" key="1">
    <source>
        <dbReference type="SAM" id="MobiDB-lite"/>
    </source>
</evidence>
<dbReference type="AlphaFoldDB" id="A0A2V1ANA5"/>
<protein>
    <recommendedName>
        <fullName evidence="2">GDS1 winged helix domain-containing protein</fullName>
    </recommendedName>
</protein>
<feature type="compositionally biased region" description="Low complexity" evidence="1">
    <location>
        <begin position="463"/>
        <end position="488"/>
    </location>
</feature>
<dbReference type="RefSeq" id="XP_025340124.1">
    <property type="nucleotide sequence ID" value="XM_025485193.1"/>
</dbReference>
<feature type="compositionally biased region" description="Polar residues" evidence="1">
    <location>
        <begin position="262"/>
        <end position="279"/>
    </location>
</feature>
<evidence type="ECO:0000259" key="2">
    <source>
        <dbReference type="Pfam" id="PF25318"/>
    </source>
</evidence>
<dbReference type="EMBL" id="PKFO01000001">
    <property type="protein sequence ID" value="PVH19184.1"/>
    <property type="molecule type" value="Genomic_DNA"/>
</dbReference>
<name>A0A2V1ANA5_9ASCO</name>
<dbReference type="OrthoDB" id="4090479at2759"/>
<dbReference type="VEuPathDB" id="FungiDB:CXQ85_001485"/>
<dbReference type="GeneID" id="37006816"/>
<feature type="region of interest" description="Disordered" evidence="1">
    <location>
        <begin position="463"/>
        <end position="494"/>
    </location>
</feature>
<feature type="region of interest" description="Disordered" evidence="1">
    <location>
        <begin position="248"/>
        <end position="279"/>
    </location>
</feature>
<gene>
    <name evidence="3" type="ORF">CXQ85_001485</name>
</gene>
<feature type="region of interest" description="Disordered" evidence="1">
    <location>
        <begin position="1"/>
        <end position="98"/>
    </location>
</feature>
<organism evidence="3 4">
    <name type="scientific">Candidozyma haemuli</name>
    <dbReference type="NCBI Taxonomy" id="45357"/>
    <lineage>
        <taxon>Eukaryota</taxon>
        <taxon>Fungi</taxon>
        <taxon>Dikarya</taxon>
        <taxon>Ascomycota</taxon>
        <taxon>Saccharomycotina</taxon>
        <taxon>Pichiomycetes</taxon>
        <taxon>Metschnikowiaceae</taxon>
        <taxon>Candidozyma</taxon>
    </lineage>
</organism>
<evidence type="ECO:0000313" key="4">
    <source>
        <dbReference type="Proteomes" id="UP000244309"/>
    </source>
</evidence>
<feature type="compositionally biased region" description="Low complexity" evidence="1">
    <location>
        <begin position="72"/>
        <end position="98"/>
    </location>
</feature>
<keyword evidence="4" id="KW-1185">Reference proteome</keyword>
<evidence type="ECO:0000313" key="3">
    <source>
        <dbReference type="EMBL" id="PVH19184.1"/>
    </source>
</evidence>
<reference evidence="3 4" key="1">
    <citation type="submission" date="2017-12" db="EMBL/GenBank/DDBJ databases">
        <title>Genome Sequence of a Multidrug-Resistant Candida haemulonii Isolate from a Patient with Chronic Leg Ulcers in Israel.</title>
        <authorList>
            <person name="Chow N.A."/>
            <person name="Gade L."/>
            <person name="Batra D."/>
            <person name="Rowe L.A."/>
            <person name="Ben-Ami R."/>
            <person name="Loparev V.N."/>
            <person name="Litvintseva A.P."/>
        </authorList>
    </citation>
    <scope>NUCLEOTIDE SEQUENCE [LARGE SCALE GENOMIC DNA]</scope>
    <source>
        <strain evidence="3 4">B11899</strain>
    </source>
</reference>
<dbReference type="InterPro" id="IPR057511">
    <property type="entry name" value="WH_GDS1"/>
</dbReference>
<feature type="compositionally biased region" description="Low complexity" evidence="1">
    <location>
        <begin position="248"/>
        <end position="261"/>
    </location>
</feature>
<feature type="region of interest" description="Disordered" evidence="1">
    <location>
        <begin position="346"/>
        <end position="369"/>
    </location>
</feature>
<sequence length="522" mass="54748">MALADKRPLGVPVTSTHASPAYPMKSTISDLKGVETASSSIQQQQEPARAGSASPTAGGDLSPTSRSISPDSLMQSQKKSSTSSFSSRDSTPQPVSAAGSFYGAGSGFMTKKVKVPSRVPIATGISTTIPVTGEKPKPQQEGDASLEDDVLYAIFLILYEKDPVGAGMTVKQICDVLVERHPEMAQLSSKTSNLVSAKLNAYVKRVEKGDSNLRYALSREWADASPKRMVYVYRGLLAKNFHVHLAGNSSQNNQNNSVSANPATGTSPNSVVSKNTVSASPAADSLEAAKHSAMSKPRRSTMFDLGVNRPAFVESPIDRSNLFVPYASAPVAASLTEVKLEEAKKSEAVEESAAKNNDAVESSSPVKKDDDFDFDELEVFNEDDDDDDMPDFVIDTLKKNGKRSKSMSYLSVNKKAKFLTAAAAAPRASKAPCSPSPNAAAAAAALHAAALKAIAAANSTSSSSASSLASSSGTSPASSATPEATASPKAKDWQHAVRSGFLSQEIGAPEDISLSDLDKLFS</sequence>
<comment type="caution">
    <text evidence="3">The sequence shown here is derived from an EMBL/GenBank/DDBJ whole genome shotgun (WGS) entry which is preliminary data.</text>
</comment>
<feature type="compositionally biased region" description="Polar residues" evidence="1">
    <location>
        <begin position="36"/>
        <end position="46"/>
    </location>
</feature>
<dbReference type="Proteomes" id="UP000244309">
    <property type="component" value="Unassembled WGS sequence"/>
</dbReference>
<feature type="domain" description="GDS1 winged helix" evidence="2">
    <location>
        <begin position="143"/>
        <end position="238"/>
    </location>
</feature>
<proteinExistence type="predicted"/>
<dbReference type="Pfam" id="PF25318">
    <property type="entry name" value="WHD_GDS1"/>
    <property type="match status" value="1"/>
</dbReference>
<accession>A0A2V1ANA5</accession>